<feature type="compositionally biased region" description="Polar residues" evidence="1">
    <location>
        <begin position="621"/>
        <end position="634"/>
    </location>
</feature>
<organism evidence="2 3">
    <name type="scientific">Madurella fahalii</name>
    <dbReference type="NCBI Taxonomy" id="1157608"/>
    <lineage>
        <taxon>Eukaryota</taxon>
        <taxon>Fungi</taxon>
        <taxon>Dikarya</taxon>
        <taxon>Ascomycota</taxon>
        <taxon>Pezizomycotina</taxon>
        <taxon>Sordariomycetes</taxon>
        <taxon>Sordariomycetidae</taxon>
        <taxon>Sordariales</taxon>
        <taxon>Sordariales incertae sedis</taxon>
        <taxon>Madurella</taxon>
    </lineage>
</organism>
<evidence type="ECO:0000313" key="3">
    <source>
        <dbReference type="Proteomes" id="UP001628179"/>
    </source>
</evidence>
<reference evidence="2 3" key="1">
    <citation type="submission" date="2024-09" db="EMBL/GenBank/DDBJ databases">
        <title>Itraconazole resistance in Madurella fahalii resulting from another homologue of gene encoding cytochrome P450 14-alpha sterol demethylase (CYP51).</title>
        <authorList>
            <person name="Yoshioka I."/>
            <person name="Fahal A.H."/>
            <person name="Kaneko S."/>
            <person name="Yaguchi T."/>
        </authorList>
    </citation>
    <scope>NUCLEOTIDE SEQUENCE [LARGE SCALE GENOMIC DNA]</scope>
    <source>
        <strain evidence="2 3">IFM 68171</strain>
    </source>
</reference>
<evidence type="ECO:0000313" key="2">
    <source>
        <dbReference type="EMBL" id="GAB1313560.1"/>
    </source>
</evidence>
<feature type="region of interest" description="Disordered" evidence="1">
    <location>
        <begin position="299"/>
        <end position="322"/>
    </location>
</feature>
<dbReference type="Proteomes" id="UP001628179">
    <property type="component" value="Unassembled WGS sequence"/>
</dbReference>
<gene>
    <name evidence="2" type="ORF">MFIFM68171_03770</name>
</gene>
<name>A0ABQ0G7I9_9PEZI</name>
<keyword evidence="3" id="KW-1185">Reference proteome</keyword>
<accession>A0ABQ0G7I9</accession>
<dbReference type="RefSeq" id="XP_070915292.1">
    <property type="nucleotide sequence ID" value="XM_071059191.1"/>
</dbReference>
<sequence length="645" mass="71653">MDDAVRLSAEKFRAIYEDSFKVWFGLYLSAVENPSLPASYLSVEDAFPQQPTFPPCLRLKHTKFRNLSRAYATASSIWGSTKADCRHKLLPFQHQLQIEVALSKPIPLSIAETAGDDFRYASWFSRGDQNYLSILILAWAYILSARWTEIMPGNCSFGYMSSQAPCYNRMETATSPPAHGLGMNVDIGNASPEEVRWWAAVLAPGQGWQATLTLERDTFWSPWSIRLETGPQFTVSSVNGTSITSVSQTPHAAAAPSFSKAIHFLDLFCIRHNVTDQSRAALAALLLLPSIGGPQALQLPAPTTNNYKSRDEPNRDAMSPVPHHRIGSHSGLDCDWLLQGEHHLDGLITLSCNTRGIRPMLLSIFYEPTIECNSVTPWLQGAIAAIDSLARDEPHVLGRMFMDRLPQVAFLWLGVTVLGLQKKFLQDVRFGMIPIDLHSAAWSGTMQSFIQEPLSNPLVAADGQVTRADQCRLLFLSQSTSESHNRVPICQWKPFGVTPLADTDVEVRAHAECEGHGLVYLGVSWDCVEDIAIQSTGIAVDDCLRPVYSPRRPQPGYGNAEHIPVSYAQLDRGNESASENATRNIFGWLRTEGYTSDERKIWEHEWFEILESDDEDEDEAQSGSGNTPKSSSHVESWIAELCTEA</sequence>
<dbReference type="EMBL" id="BAAFSV010000002">
    <property type="protein sequence ID" value="GAB1313560.1"/>
    <property type="molecule type" value="Genomic_DNA"/>
</dbReference>
<feature type="region of interest" description="Disordered" evidence="1">
    <location>
        <begin position="612"/>
        <end position="636"/>
    </location>
</feature>
<dbReference type="GeneID" id="98174514"/>
<evidence type="ECO:0000256" key="1">
    <source>
        <dbReference type="SAM" id="MobiDB-lite"/>
    </source>
</evidence>
<comment type="caution">
    <text evidence="2">The sequence shown here is derived from an EMBL/GenBank/DDBJ whole genome shotgun (WGS) entry which is preliminary data.</text>
</comment>
<protein>
    <submittedName>
        <fullName evidence="2">Uncharacterized protein</fullName>
    </submittedName>
</protein>
<proteinExistence type="predicted"/>